<keyword evidence="6 12" id="KW-0812">Transmembrane</keyword>
<evidence type="ECO:0000313" key="16">
    <source>
        <dbReference type="RefSeq" id="XP_014667480.1"/>
    </source>
</evidence>
<keyword evidence="11" id="KW-0325">Glycoprotein</keyword>
<dbReference type="InterPro" id="IPR031481">
    <property type="entry name" value="Glyco_tran_10_N"/>
</dbReference>
<evidence type="ECO:0000313" key="15">
    <source>
        <dbReference type="Proteomes" id="UP000695022"/>
    </source>
</evidence>
<evidence type="ECO:0000256" key="8">
    <source>
        <dbReference type="ARBA" id="ARBA00022989"/>
    </source>
</evidence>
<accession>A0ABM1E5K9</accession>
<keyword evidence="15" id="KW-1185">Reference proteome</keyword>
<evidence type="ECO:0000256" key="10">
    <source>
        <dbReference type="ARBA" id="ARBA00023136"/>
    </source>
</evidence>
<dbReference type="Pfam" id="PF17039">
    <property type="entry name" value="Glyco_tran_10_N"/>
    <property type="match status" value="1"/>
</dbReference>
<feature type="domain" description="Fucosyltransferase C-terminal" evidence="13">
    <location>
        <begin position="138"/>
        <end position="230"/>
    </location>
</feature>
<dbReference type="SUPFAM" id="SSF53756">
    <property type="entry name" value="UDP-Glycosyltransferase/glycogen phosphorylase"/>
    <property type="match status" value="1"/>
</dbReference>
<dbReference type="RefSeq" id="XP_014667480.1">
    <property type="nucleotide sequence ID" value="XM_014811994.1"/>
</dbReference>
<organism evidence="15 16">
    <name type="scientific">Priapulus caudatus</name>
    <name type="common">Priapulid worm</name>
    <dbReference type="NCBI Taxonomy" id="37621"/>
    <lineage>
        <taxon>Eukaryota</taxon>
        <taxon>Metazoa</taxon>
        <taxon>Ecdysozoa</taxon>
        <taxon>Scalidophora</taxon>
        <taxon>Priapulida</taxon>
        <taxon>Priapulimorpha</taxon>
        <taxon>Priapulimorphida</taxon>
        <taxon>Priapulidae</taxon>
        <taxon>Priapulus</taxon>
    </lineage>
</organism>
<feature type="domain" description="Fucosyltransferase N-terminal" evidence="14">
    <location>
        <begin position="7"/>
        <end position="53"/>
    </location>
</feature>
<evidence type="ECO:0000256" key="3">
    <source>
        <dbReference type="ARBA" id="ARBA00008919"/>
    </source>
</evidence>
<keyword evidence="9 12" id="KW-0333">Golgi apparatus</keyword>
<dbReference type="InterPro" id="IPR055270">
    <property type="entry name" value="Glyco_tran_10_C"/>
</dbReference>
<evidence type="ECO:0000256" key="7">
    <source>
        <dbReference type="ARBA" id="ARBA00022968"/>
    </source>
</evidence>
<gene>
    <name evidence="16" type="primary">LOC106809048</name>
</gene>
<protein>
    <recommendedName>
        <fullName evidence="12">Fucosyltransferase</fullName>
        <ecNumber evidence="12">2.4.1.-</ecNumber>
    </recommendedName>
</protein>
<proteinExistence type="inferred from homology"/>
<keyword evidence="10" id="KW-0472">Membrane</keyword>
<evidence type="ECO:0000256" key="5">
    <source>
        <dbReference type="ARBA" id="ARBA00022679"/>
    </source>
</evidence>
<dbReference type="PANTHER" id="PTHR48438">
    <property type="entry name" value="ALPHA-(1,3)-FUCOSYLTRANSFERASE C-RELATED"/>
    <property type="match status" value="1"/>
</dbReference>
<evidence type="ECO:0000256" key="2">
    <source>
        <dbReference type="ARBA" id="ARBA00004922"/>
    </source>
</evidence>
<evidence type="ECO:0000256" key="11">
    <source>
        <dbReference type="ARBA" id="ARBA00023180"/>
    </source>
</evidence>
<name>A0ABM1E5K9_PRICU</name>
<evidence type="ECO:0000256" key="9">
    <source>
        <dbReference type="ARBA" id="ARBA00023034"/>
    </source>
</evidence>
<dbReference type="Pfam" id="PF00852">
    <property type="entry name" value="Glyco_transf_10"/>
    <property type="match status" value="2"/>
</dbReference>
<dbReference type="InterPro" id="IPR038577">
    <property type="entry name" value="GT10-like_C_sf"/>
</dbReference>
<evidence type="ECO:0000259" key="14">
    <source>
        <dbReference type="Pfam" id="PF17039"/>
    </source>
</evidence>
<comment type="similarity">
    <text evidence="3 12">Belongs to the glycosyltransferase 10 family.</text>
</comment>
<evidence type="ECO:0000256" key="1">
    <source>
        <dbReference type="ARBA" id="ARBA00004447"/>
    </source>
</evidence>
<comment type="subcellular location">
    <subcellularLocation>
        <location evidence="1 12">Golgi apparatus</location>
        <location evidence="1 12">Golgi stack membrane</location>
        <topology evidence="1 12">Single-pass type II membrane protein</topology>
    </subcellularLocation>
</comment>
<sequence length="259" mass="30218">MPLPIPDYHPPHQRWVFKMRESPVHTYRNLSDYNGIFNWTMTYRSDSDIYNPRGIFVPYKNVTRQDTLDNVHPDKDYAQGKTGLVSWFVSHCVTDNKREHYVGKLHKFVSVDIYGRYNLAPAYISASICTNNILVHAHTRTPIVMGAPREDLRRFAPPGSYIHVDDFETVEQLANYLQELDADDVAYSRYFRWKQLGEVIKNGESAYCRLCEALHDANEHVKWYDHIDTWWSKTDCAALQKDIAEVTGKVSRRKLENGM</sequence>
<keyword evidence="8" id="KW-1133">Transmembrane helix</keyword>
<dbReference type="EC" id="2.4.1.-" evidence="12"/>
<evidence type="ECO:0000256" key="12">
    <source>
        <dbReference type="RuleBase" id="RU003832"/>
    </source>
</evidence>
<keyword evidence="5 12" id="KW-0808">Transferase</keyword>
<dbReference type="PANTHER" id="PTHR48438:SF1">
    <property type="entry name" value="ALPHA-(1,3)-FUCOSYLTRANSFERASE C-RELATED"/>
    <property type="match status" value="1"/>
</dbReference>
<evidence type="ECO:0000259" key="13">
    <source>
        <dbReference type="Pfam" id="PF00852"/>
    </source>
</evidence>
<dbReference type="InterPro" id="IPR001503">
    <property type="entry name" value="Glyco_trans_10"/>
</dbReference>
<evidence type="ECO:0000256" key="4">
    <source>
        <dbReference type="ARBA" id="ARBA00022676"/>
    </source>
</evidence>
<dbReference type="Gene3D" id="3.40.50.11660">
    <property type="entry name" value="Glycosyl transferase family 10, C-terminal domain"/>
    <property type="match status" value="2"/>
</dbReference>
<evidence type="ECO:0000256" key="6">
    <source>
        <dbReference type="ARBA" id="ARBA00022692"/>
    </source>
</evidence>
<dbReference type="Proteomes" id="UP000695022">
    <property type="component" value="Unplaced"/>
</dbReference>
<feature type="domain" description="Fucosyltransferase C-terminal" evidence="13">
    <location>
        <begin position="79"/>
        <end position="118"/>
    </location>
</feature>
<dbReference type="GeneID" id="106809048"/>
<comment type="pathway">
    <text evidence="2">Protein modification; protein glycosylation.</text>
</comment>
<reference evidence="16" key="1">
    <citation type="submission" date="2025-08" db="UniProtKB">
        <authorList>
            <consortium name="RefSeq"/>
        </authorList>
    </citation>
    <scope>IDENTIFICATION</scope>
</reference>
<keyword evidence="7" id="KW-0735">Signal-anchor</keyword>
<keyword evidence="4 12" id="KW-0328">Glycosyltransferase</keyword>